<reference evidence="2 3" key="1">
    <citation type="journal article" date="2021" name="Plant Biotechnol. J.">
        <title>Multi-omics assisted identification of the key and species-specific regulatory components of drought-tolerant mechanisms in Gossypium stocksii.</title>
        <authorList>
            <person name="Yu D."/>
            <person name="Ke L."/>
            <person name="Zhang D."/>
            <person name="Wu Y."/>
            <person name="Sun Y."/>
            <person name="Mei J."/>
            <person name="Sun J."/>
            <person name="Sun Y."/>
        </authorList>
    </citation>
    <scope>NUCLEOTIDE SEQUENCE [LARGE SCALE GENOMIC DNA]</scope>
    <source>
        <strain evidence="3">cv. E1</strain>
        <tissue evidence="2">Leaf</tissue>
    </source>
</reference>
<dbReference type="PANTHER" id="PTHR46033:SF8">
    <property type="entry name" value="PROTEIN MAINTENANCE OF MERISTEMS-LIKE"/>
    <property type="match status" value="1"/>
</dbReference>
<keyword evidence="3" id="KW-1185">Reference proteome</keyword>
<feature type="domain" description="Aminotransferase-like plant mobile" evidence="1">
    <location>
        <begin position="54"/>
        <end position="131"/>
    </location>
</feature>
<dbReference type="Pfam" id="PF10536">
    <property type="entry name" value="PMD"/>
    <property type="match status" value="1"/>
</dbReference>
<dbReference type="InterPro" id="IPR019557">
    <property type="entry name" value="AminoTfrase-like_pln_mobile"/>
</dbReference>
<proteinExistence type="predicted"/>
<dbReference type="OrthoDB" id="996626at2759"/>
<dbReference type="PANTHER" id="PTHR46033">
    <property type="entry name" value="PROTEIN MAIN-LIKE 2"/>
    <property type="match status" value="1"/>
</dbReference>
<gene>
    <name evidence="2" type="ORF">J1N35_038248</name>
</gene>
<dbReference type="GO" id="GO:0010073">
    <property type="term" value="P:meristem maintenance"/>
    <property type="evidence" value="ECO:0007669"/>
    <property type="project" value="InterPro"/>
</dbReference>
<name>A0A9D3ZMG2_9ROSI</name>
<evidence type="ECO:0000313" key="3">
    <source>
        <dbReference type="Proteomes" id="UP000828251"/>
    </source>
</evidence>
<dbReference type="AlphaFoldDB" id="A0A9D3ZMG2"/>
<organism evidence="2 3">
    <name type="scientific">Gossypium stocksii</name>
    <dbReference type="NCBI Taxonomy" id="47602"/>
    <lineage>
        <taxon>Eukaryota</taxon>
        <taxon>Viridiplantae</taxon>
        <taxon>Streptophyta</taxon>
        <taxon>Embryophyta</taxon>
        <taxon>Tracheophyta</taxon>
        <taxon>Spermatophyta</taxon>
        <taxon>Magnoliopsida</taxon>
        <taxon>eudicotyledons</taxon>
        <taxon>Gunneridae</taxon>
        <taxon>Pentapetalae</taxon>
        <taxon>rosids</taxon>
        <taxon>malvids</taxon>
        <taxon>Malvales</taxon>
        <taxon>Malvaceae</taxon>
        <taxon>Malvoideae</taxon>
        <taxon>Gossypium</taxon>
    </lineage>
</organism>
<sequence>MVASLIRFNDKHIFVAQFVMADDRVLECFIHNMGKRAIPKIRGHLQVIGFLYVSHMSSSCKLDLQLISKLMERWRPEIHTFHLPRGECTITLEDVVLQLGLPVDGPVITRSEIISDKVTLCRSLLGKVPNKFKGGWI</sequence>
<evidence type="ECO:0000259" key="1">
    <source>
        <dbReference type="Pfam" id="PF10536"/>
    </source>
</evidence>
<dbReference type="InterPro" id="IPR044824">
    <property type="entry name" value="MAIN-like"/>
</dbReference>
<comment type="caution">
    <text evidence="2">The sequence shown here is derived from an EMBL/GenBank/DDBJ whole genome shotgun (WGS) entry which is preliminary data.</text>
</comment>
<evidence type="ECO:0000313" key="2">
    <source>
        <dbReference type="EMBL" id="KAH1047464.1"/>
    </source>
</evidence>
<protein>
    <recommendedName>
        <fullName evidence="1">Aminotransferase-like plant mobile domain-containing protein</fullName>
    </recommendedName>
</protein>
<accession>A0A9D3ZMG2</accession>
<dbReference type="Proteomes" id="UP000828251">
    <property type="component" value="Unassembled WGS sequence"/>
</dbReference>
<dbReference type="EMBL" id="JAIQCV010000011">
    <property type="protein sequence ID" value="KAH1047464.1"/>
    <property type="molecule type" value="Genomic_DNA"/>
</dbReference>